<dbReference type="Gene3D" id="2.60.120.10">
    <property type="entry name" value="Jelly Rolls"/>
    <property type="match status" value="1"/>
</dbReference>
<dbReference type="PIRSF" id="PIRSF019307">
    <property type="entry name" value="UCP019307"/>
    <property type="match status" value="1"/>
</dbReference>
<dbReference type="AlphaFoldDB" id="A0A1I7HGZ7"/>
<accession>A0A1I7HGZ7</accession>
<dbReference type="InterPro" id="IPR013096">
    <property type="entry name" value="Cupin_2"/>
</dbReference>
<dbReference type="Proteomes" id="UP000199138">
    <property type="component" value="Unassembled WGS sequence"/>
</dbReference>
<dbReference type="SUPFAM" id="SSF51182">
    <property type="entry name" value="RmlC-like cupins"/>
    <property type="match status" value="1"/>
</dbReference>
<dbReference type="InterPro" id="IPR011051">
    <property type="entry name" value="RmlC_Cupin_sf"/>
</dbReference>
<dbReference type="PANTHER" id="PTHR36448:SF2">
    <property type="entry name" value="CUPIN TYPE-1 DOMAIN-CONTAINING PROTEIN"/>
    <property type="match status" value="1"/>
</dbReference>
<feature type="domain" description="Cupin type-2" evidence="1">
    <location>
        <begin position="88"/>
        <end position="139"/>
    </location>
</feature>
<dbReference type="STRING" id="1224947.SAMN05216480_10962"/>
<dbReference type="Pfam" id="PF07883">
    <property type="entry name" value="Cupin_2"/>
    <property type="match status" value="1"/>
</dbReference>
<gene>
    <name evidence="2" type="ORF">SAMN05216480_10962</name>
</gene>
<proteinExistence type="predicted"/>
<dbReference type="PANTHER" id="PTHR36448">
    <property type="entry name" value="BLR7373 PROTEIN"/>
    <property type="match status" value="1"/>
</dbReference>
<dbReference type="EMBL" id="FPBK01000009">
    <property type="protein sequence ID" value="SFU60008.1"/>
    <property type="molecule type" value="Genomic_DNA"/>
</dbReference>
<dbReference type="RefSeq" id="WP_218157938.1">
    <property type="nucleotide sequence ID" value="NZ_FPBK01000009.1"/>
</dbReference>
<evidence type="ECO:0000313" key="3">
    <source>
        <dbReference type="Proteomes" id="UP000199138"/>
    </source>
</evidence>
<evidence type="ECO:0000259" key="1">
    <source>
        <dbReference type="Pfam" id="PF07883"/>
    </source>
</evidence>
<dbReference type="InterPro" id="IPR047121">
    <property type="entry name" value="YjiB-like"/>
</dbReference>
<dbReference type="CDD" id="cd02219">
    <property type="entry name" value="cupin_YjlB-like"/>
    <property type="match status" value="1"/>
</dbReference>
<evidence type="ECO:0000313" key="2">
    <source>
        <dbReference type="EMBL" id="SFU60008.1"/>
    </source>
</evidence>
<keyword evidence="3" id="KW-1185">Reference proteome</keyword>
<sequence>MERRKFIKTGTLAFGGLLIHQHLSAMTNAEPQILYFKDDGSIPNSRFPLLLYKNAFSQRGNTGGDWLEEHFAANGWANTWRWGVYPFHHYHSNTHEVLGCFSGNALLHLGGEKGKKLNIEAGDIIVIPAGVGHKCLSHSSDFTVLGAYPYNLSPDLMKGEKGERPAADNRIAHLQLPDKDPFTGESSGLTKIWKK</sequence>
<protein>
    <submittedName>
        <fullName evidence="2">Uncharacterized protein YjlB</fullName>
    </submittedName>
</protein>
<dbReference type="InterPro" id="IPR014710">
    <property type="entry name" value="RmlC-like_jellyroll"/>
</dbReference>
<name>A0A1I7HGZ7_9FLAO</name>
<organism evidence="2 3">
    <name type="scientific">Pustulibacterium marinum</name>
    <dbReference type="NCBI Taxonomy" id="1224947"/>
    <lineage>
        <taxon>Bacteria</taxon>
        <taxon>Pseudomonadati</taxon>
        <taxon>Bacteroidota</taxon>
        <taxon>Flavobacteriia</taxon>
        <taxon>Flavobacteriales</taxon>
        <taxon>Flavobacteriaceae</taxon>
        <taxon>Pustulibacterium</taxon>
    </lineage>
</organism>
<reference evidence="2 3" key="1">
    <citation type="submission" date="2016-10" db="EMBL/GenBank/DDBJ databases">
        <authorList>
            <person name="de Groot N.N."/>
        </authorList>
    </citation>
    <scope>NUCLEOTIDE SEQUENCE [LARGE SCALE GENOMIC DNA]</scope>
    <source>
        <strain evidence="2 3">CGMCC 1.12333</strain>
    </source>
</reference>
<dbReference type="InterPro" id="IPR014500">
    <property type="entry name" value="UCP019307_cupin"/>
</dbReference>